<feature type="non-terminal residue" evidence="1">
    <location>
        <position position="31"/>
    </location>
</feature>
<evidence type="ECO:0000313" key="2">
    <source>
        <dbReference type="Proteomes" id="UP000054783"/>
    </source>
</evidence>
<proteinExistence type="predicted"/>
<reference evidence="1 2" key="1">
    <citation type="submission" date="2015-01" db="EMBL/GenBank/DDBJ databases">
        <title>Evolution of Trichinella species and genotypes.</title>
        <authorList>
            <person name="Korhonen P.K."/>
            <person name="Edoardo P."/>
            <person name="Giuseppe L.R."/>
            <person name="Gasser R.B."/>
        </authorList>
    </citation>
    <scope>NUCLEOTIDE SEQUENCE [LARGE SCALE GENOMIC DNA]</scope>
    <source>
        <strain evidence="1">ISS2496</strain>
    </source>
</reference>
<name>A0A0V0W7F4_9BILA</name>
<dbReference type="AlphaFoldDB" id="A0A0V0W7F4"/>
<accession>A0A0V0W7F4</accession>
<gene>
    <name evidence="1" type="ORF">T12_16005</name>
</gene>
<dbReference type="EMBL" id="JYDQ01005812">
    <property type="protein sequence ID" value="KRX71235.1"/>
    <property type="molecule type" value="Genomic_DNA"/>
</dbReference>
<keyword evidence="2" id="KW-1185">Reference proteome</keyword>
<organism evidence="1 2">
    <name type="scientific">Trichinella patagoniensis</name>
    <dbReference type="NCBI Taxonomy" id="990121"/>
    <lineage>
        <taxon>Eukaryota</taxon>
        <taxon>Metazoa</taxon>
        <taxon>Ecdysozoa</taxon>
        <taxon>Nematoda</taxon>
        <taxon>Enoplea</taxon>
        <taxon>Dorylaimia</taxon>
        <taxon>Trichinellida</taxon>
        <taxon>Trichinellidae</taxon>
        <taxon>Trichinella</taxon>
    </lineage>
</organism>
<evidence type="ECO:0000313" key="1">
    <source>
        <dbReference type="EMBL" id="KRX71235.1"/>
    </source>
</evidence>
<feature type="non-terminal residue" evidence="1">
    <location>
        <position position="1"/>
    </location>
</feature>
<dbReference type="Proteomes" id="UP000054783">
    <property type="component" value="Unassembled WGS sequence"/>
</dbReference>
<protein>
    <submittedName>
        <fullName evidence="1">Uncharacterized protein</fullName>
    </submittedName>
</protein>
<sequence length="31" mass="3493">LGHFPTSIIPCPARQRWQGIYGKGYSFPMLA</sequence>
<comment type="caution">
    <text evidence="1">The sequence shown here is derived from an EMBL/GenBank/DDBJ whole genome shotgun (WGS) entry which is preliminary data.</text>
</comment>